<evidence type="ECO:0000313" key="2">
    <source>
        <dbReference type="Proteomes" id="UP000028006"/>
    </source>
</evidence>
<protein>
    <submittedName>
        <fullName evidence="1">Uncharacterized protein</fullName>
    </submittedName>
</protein>
<name>A0A081N088_9GAMM</name>
<sequence>MHFGLAGETVPVYRLDCTSESLHNKVRTFVTGYKESRWQSTYGSDFENHKFLRLLGARFKQDLRKWRIKPLNPFKDKQKVEQI</sequence>
<accession>A0A081N088</accession>
<evidence type="ECO:0000313" key="1">
    <source>
        <dbReference type="EMBL" id="KEQ11861.1"/>
    </source>
</evidence>
<reference evidence="1 2" key="1">
    <citation type="submission" date="2014-06" db="EMBL/GenBank/DDBJ databases">
        <title>Whole Genome Sequences of Three Symbiotic Endozoicomonas Bacteria.</title>
        <authorList>
            <person name="Neave M.J."/>
            <person name="Apprill A."/>
            <person name="Voolstra C.R."/>
        </authorList>
    </citation>
    <scope>NUCLEOTIDE SEQUENCE [LARGE SCALE GENOMIC DNA]</scope>
    <source>
        <strain evidence="1 2">LMG 24815</strain>
    </source>
</reference>
<organism evidence="1 2">
    <name type="scientific">Endozoicomonas montiporae</name>
    <dbReference type="NCBI Taxonomy" id="1027273"/>
    <lineage>
        <taxon>Bacteria</taxon>
        <taxon>Pseudomonadati</taxon>
        <taxon>Pseudomonadota</taxon>
        <taxon>Gammaproteobacteria</taxon>
        <taxon>Oceanospirillales</taxon>
        <taxon>Endozoicomonadaceae</taxon>
        <taxon>Endozoicomonas</taxon>
    </lineage>
</organism>
<dbReference type="AlphaFoldDB" id="A0A081N088"/>
<gene>
    <name evidence="1" type="ORF">GZ77_22315</name>
</gene>
<proteinExistence type="predicted"/>
<comment type="caution">
    <text evidence="1">The sequence shown here is derived from an EMBL/GenBank/DDBJ whole genome shotgun (WGS) entry which is preliminary data.</text>
</comment>
<dbReference type="Proteomes" id="UP000028006">
    <property type="component" value="Unassembled WGS sequence"/>
</dbReference>
<dbReference type="EMBL" id="JOKG01000005">
    <property type="protein sequence ID" value="KEQ11861.1"/>
    <property type="molecule type" value="Genomic_DNA"/>
</dbReference>
<keyword evidence="2" id="KW-1185">Reference proteome</keyword>